<protein>
    <submittedName>
        <fullName evidence="1">Uncharacterized protein</fullName>
    </submittedName>
</protein>
<evidence type="ECO:0000313" key="1">
    <source>
        <dbReference type="EMBL" id="KAJ3845126.1"/>
    </source>
</evidence>
<sequence>MRWRVPSLCSPPHSIAHTQKPVRWSGRWTRFYPNSKRVIIPHPRRLLCISKSFLKTTWTLNRRPRLIPARKNPNSDYVPYVPAKIDLTIRTLLKPYLESESKLEYRNDFPYELNSLPKGGSDIVVEIEEKTFHIQINEHWVAGIYEDLALDSSLLISAHFTVNGVSAGAPKGQTPHVPVGVRKLLEDVLPSTYRYNPDAVKNIGSFMVQQSEFDRVYLDFNNDFPEGGDEPRSASFFKV</sequence>
<dbReference type="AlphaFoldDB" id="A0AA38PLX5"/>
<name>A0AA38PLX5_9AGAR</name>
<dbReference type="Proteomes" id="UP001163846">
    <property type="component" value="Unassembled WGS sequence"/>
</dbReference>
<comment type="caution">
    <text evidence="1">The sequence shown here is derived from an EMBL/GenBank/DDBJ whole genome shotgun (WGS) entry which is preliminary data.</text>
</comment>
<dbReference type="EMBL" id="MU805941">
    <property type="protein sequence ID" value="KAJ3845126.1"/>
    <property type="molecule type" value="Genomic_DNA"/>
</dbReference>
<keyword evidence="2" id="KW-1185">Reference proteome</keyword>
<organism evidence="1 2">
    <name type="scientific">Lentinula raphanica</name>
    <dbReference type="NCBI Taxonomy" id="153919"/>
    <lineage>
        <taxon>Eukaryota</taxon>
        <taxon>Fungi</taxon>
        <taxon>Dikarya</taxon>
        <taxon>Basidiomycota</taxon>
        <taxon>Agaricomycotina</taxon>
        <taxon>Agaricomycetes</taxon>
        <taxon>Agaricomycetidae</taxon>
        <taxon>Agaricales</taxon>
        <taxon>Marasmiineae</taxon>
        <taxon>Omphalotaceae</taxon>
        <taxon>Lentinula</taxon>
    </lineage>
</organism>
<reference evidence="1" key="1">
    <citation type="submission" date="2022-08" db="EMBL/GenBank/DDBJ databases">
        <authorList>
            <consortium name="DOE Joint Genome Institute"/>
            <person name="Min B."/>
            <person name="Riley R."/>
            <person name="Sierra-Patev S."/>
            <person name="Naranjo-Ortiz M."/>
            <person name="Looney B."/>
            <person name="Konkel Z."/>
            <person name="Slot J.C."/>
            <person name="Sakamoto Y."/>
            <person name="Steenwyk J.L."/>
            <person name="Rokas A."/>
            <person name="Carro J."/>
            <person name="Camarero S."/>
            <person name="Ferreira P."/>
            <person name="Molpeceres G."/>
            <person name="Ruiz-Duenas F.J."/>
            <person name="Serrano A."/>
            <person name="Henrissat B."/>
            <person name="Drula E."/>
            <person name="Hughes K.W."/>
            <person name="Mata J.L."/>
            <person name="Ishikawa N.K."/>
            <person name="Vargas-Isla R."/>
            <person name="Ushijima S."/>
            <person name="Smith C.A."/>
            <person name="Ahrendt S."/>
            <person name="Andreopoulos W."/>
            <person name="He G."/>
            <person name="Labutti K."/>
            <person name="Lipzen A."/>
            <person name="Ng V."/>
            <person name="Sandor L."/>
            <person name="Barry K."/>
            <person name="Martinez A.T."/>
            <person name="Xiao Y."/>
            <person name="Gibbons J.G."/>
            <person name="Terashima K."/>
            <person name="Hibbett D.S."/>
            <person name="Grigoriev I.V."/>
        </authorList>
    </citation>
    <scope>NUCLEOTIDE SEQUENCE</scope>
    <source>
        <strain evidence="1">TFB9207</strain>
    </source>
</reference>
<evidence type="ECO:0000313" key="2">
    <source>
        <dbReference type="Proteomes" id="UP001163846"/>
    </source>
</evidence>
<accession>A0AA38PLX5</accession>
<proteinExistence type="predicted"/>
<gene>
    <name evidence="1" type="ORF">F5878DRAFT_389972</name>
</gene>